<dbReference type="OrthoDB" id="5950040at2759"/>
<dbReference type="Proteomes" id="UP001152798">
    <property type="component" value="Chromosome 4"/>
</dbReference>
<feature type="transmembrane region" description="Helical" evidence="1">
    <location>
        <begin position="38"/>
        <end position="64"/>
    </location>
</feature>
<keyword evidence="1" id="KW-1133">Transmembrane helix</keyword>
<dbReference type="Gene3D" id="1.20.1070.10">
    <property type="entry name" value="Rhodopsin 7-helix transmembrane proteins"/>
    <property type="match status" value="1"/>
</dbReference>
<protein>
    <submittedName>
        <fullName evidence="2">Uncharacterized protein</fullName>
    </submittedName>
</protein>
<proteinExistence type="predicted"/>
<sequence length="100" mass="11390">MAIQFGVIKVPTRVTPNGTVLEESLHCSLKSDRQWLQYSFQISTVVFFVAPMSLISGLYLLIGVKLRRSRLIKRPNSEPLRAQKHVIRMLGESVSFCRSQ</sequence>
<dbReference type="SUPFAM" id="SSF81321">
    <property type="entry name" value="Family A G protein-coupled receptor-like"/>
    <property type="match status" value="1"/>
</dbReference>
<organism evidence="2 3">
    <name type="scientific">Nezara viridula</name>
    <name type="common">Southern green stink bug</name>
    <name type="synonym">Cimex viridulus</name>
    <dbReference type="NCBI Taxonomy" id="85310"/>
    <lineage>
        <taxon>Eukaryota</taxon>
        <taxon>Metazoa</taxon>
        <taxon>Ecdysozoa</taxon>
        <taxon>Arthropoda</taxon>
        <taxon>Hexapoda</taxon>
        <taxon>Insecta</taxon>
        <taxon>Pterygota</taxon>
        <taxon>Neoptera</taxon>
        <taxon>Paraneoptera</taxon>
        <taxon>Hemiptera</taxon>
        <taxon>Heteroptera</taxon>
        <taxon>Panheteroptera</taxon>
        <taxon>Pentatomomorpha</taxon>
        <taxon>Pentatomoidea</taxon>
        <taxon>Pentatomidae</taxon>
        <taxon>Pentatominae</taxon>
        <taxon>Nezara</taxon>
    </lineage>
</organism>
<keyword evidence="3" id="KW-1185">Reference proteome</keyword>
<dbReference type="EMBL" id="OV725080">
    <property type="protein sequence ID" value="CAH1399885.1"/>
    <property type="molecule type" value="Genomic_DNA"/>
</dbReference>
<dbReference type="AlphaFoldDB" id="A0A9P0HCR6"/>
<keyword evidence="1" id="KW-0812">Transmembrane</keyword>
<reference evidence="2" key="1">
    <citation type="submission" date="2022-01" db="EMBL/GenBank/DDBJ databases">
        <authorList>
            <person name="King R."/>
        </authorList>
    </citation>
    <scope>NUCLEOTIDE SEQUENCE</scope>
</reference>
<name>A0A9P0HCR6_NEZVI</name>
<evidence type="ECO:0000313" key="3">
    <source>
        <dbReference type="Proteomes" id="UP001152798"/>
    </source>
</evidence>
<gene>
    <name evidence="2" type="ORF">NEZAVI_LOCUS9241</name>
</gene>
<accession>A0A9P0HCR6</accession>
<keyword evidence="1" id="KW-0472">Membrane</keyword>
<evidence type="ECO:0000256" key="1">
    <source>
        <dbReference type="SAM" id="Phobius"/>
    </source>
</evidence>
<evidence type="ECO:0000313" key="2">
    <source>
        <dbReference type="EMBL" id="CAH1399885.1"/>
    </source>
</evidence>